<accession>A0ABR0Q4N6</accession>
<organism evidence="1 2">
    <name type="scientific">Gossypium arboreum</name>
    <name type="common">Tree cotton</name>
    <name type="synonym">Gossypium nanking</name>
    <dbReference type="NCBI Taxonomy" id="29729"/>
    <lineage>
        <taxon>Eukaryota</taxon>
        <taxon>Viridiplantae</taxon>
        <taxon>Streptophyta</taxon>
        <taxon>Embryophyta</taxon>
        <taxon>Tracheophyta</taxon>
        <taxon>Spermatophyta</taxon>
        <taxon>Magnoliopsida</taxon>
        <taxon>eudicotyledons</taxon>
        <taxon>Gunneridae</taxon>
        <taxon>Pentapetalae</taxon>
        <taxon>rosids</taxon>
        <taxon>malvids</taxon>
        <taxon>Malvales</taxon>
        <taxon>Malvaceae</taxon>
        <taxon>Malvoideae</taxon>
        <taxon>Gossypium</taxon>
    </lineage>
</organism>
<evidence type="ECO:0000313" key="2">
    <source>
        <dbReference type="Proteomes" id="UP001358586"/>
    </source>
</evidence>
<proteinExistence type="predicted"/>
<keyword evidence="2" id="KW-1185">Reference proteome</keyword>
<dbReference type="Proteomes" id="UP001358586">
    <property type="component" value="Chromosome 5"/>
</dbReference>
<protein>
    <submittedName>
        <fullName evidence="1">Uncharacterized protein</fullName>
    </submittedName>
</protein>
<dbReference type="EMBL" id="JARKNE010000005">
    <property type="protein sequence ID" value="KAK5834294.1"/>
    <property type="molecule type" value="Genomic_DNA"/>
</dbReference>
<name>A0ABR0Q4N6_GOSAR</name>
<dbReference type="PANTHER" id="PTHR36617">
    <property type="entry name" value="PROTEIN, PUTATIVE-RELATED"/>
    <property type="match status" value="1"/>
</dbReference>
<comment type="caution">
    <text evidence="1">The sequence shown here is derived from an EMBL/GenBank/DDBJ whole genome shotgun (WGS) entry which is preliminary data.</text>
</comment>
<evidence type="ECO:0000313" key="1">
    <source>
        <dbReference type="EMBL" id="KAK5834294.1"/>
    </source>
</evidence>
<sequence>MGNLDGKKKILRIRWNTVCKPKDKGGAGVANLGFKNKTLSAKWIWRFAIEKEALWKKIILAKYGPNVQQWPFKITYQKDMPTIQRDIVENAKDAKMSKWVGSESFCWKIGNGKSTLFWWDIWCGNQPLKLLFLRLFRLAKNKVSTIADSLS</sequence>
<reference evidence="1 2" key="1">
    <citation type="submission" date="2023-03" db="EMBL/GenBank/DDBJ databases">
        <title>WGS of Gossypium arboreum.</title>
        <authorList>
            <person name="Yu D."/>
        </authorList>
    </citation>
    <scope>NUCLEOTIDE SEQUENCE [LARGE SCALE GENOMIC DNA]</scope>
    <source>
        <tissue evidence="1">Leaf</tissue>
    </source>
</reference>
<dbReference type="PANTHER" id="PTHR36617:SF5">
    <property type="entry name" value="OS05G0421675 PROTEIN"/>
    <property type="match status" value="1"/>
</dbReference>
<gene>
    <name evidence="1" type="ORF">PVK06_018171</name>
</gene>